<dbReference type="Proteomes" id="UP000218796">
    <property type="component" value="Unassembled WGS sequence"/>
</dbReference>
<keyword evidence="4" id="KW-1185">Reference proteome</keyword>
<evidence type="ECO:0000256" key="1">
    <source>
        <dbReference type="SAM" id="MobiDB-lite"/>
    </source>
</evidence>
<reference evidence="3 4" key="1">
    <citation type="submission" date="2017-08" db="EMBL/GenBank/DDBJ databases">
        <title>Draft Genome Sequence of Hafnia alvei CITHA-6 Isolated from Raw Bovine Milk.</title>
        <authorList>
            <person name="Culligan E.P."/>
            <person name="Mcsweeney A."/>
            <person name="O'Doherty C."/>
            <person name="Gleeson E."/>
            <person name="O'Riordan D."/>
            <person name="Sleator R.D."/>
        </authorList>
    </citation>
    <scope>NUCLEOTIDE SEQUENCE [LARGE SCALE GENOMIC DNA]</scope>
    <source>
        <strain evidence="3 4">CITHA-6</strain>
    </source>
</reference>
<feature type="region of interest" description="Disordered" evidence="1">
    <location>
        <begin position="128"/>
        <end position="156"/>
    </location>
</feature>
<name>A0A2A2MAL2_9GAMM</name>
<dbReference type="EMBL" id="NQMS01000008">
    <property type="protein sequence ID" value="PAV95274.1"/>
    <property type="molecule type" value="Genomic_DNA"/>
</dbReference>
<feature type="region of interest" description="Disordered" evidence="1">
    <location>
        <begin position="309"/>
        <end position="343"/>
    </location>
</feature>
<evidence type="ECO:0000259" key="2">
    <source>
        <dbReference type="Pfam" id="PF09524"/>
    </source>
</evidence>
<dbReference type="InterPro" id="IPR011741">
    <property type="entry name" value="Phg_2220_C"/>
</dbReference>
<evidence type="ECO:0000313" key="4">
    <source>
        <dbReference type="Proteomes" id="UP000218796"/>
    </source>
</evidence>
<dbReference type="AlphaFoldDB" id="A0A2A2MAL2"/>
<organism evidence="3 4">
    <name type="scientific">Hafnia paralvei</name>
    <dbReference type="NCBI Taxonomy" id="546367"/>
    <lineage>
        <taxon>Bacteria</taxon>
        <taxon>Pseudomonadati</taxon>
        <taxon>Pseudomonadota</taxon>
        <taxon>Gammaproteobacteria</taxon>
        <taxon>Enterobacterales</taxon>
        <taxon>Hafniaceae</taxon>
        <taxon>Hafnia</taxon>
    </lineage>
</organism>
<feature type="compositionally biased region" description="Basic and acidic residues" evidence="1">
    <location>
        <begin position="128"/>
        <end position="139"/>
    </location>
</feature>
<feature type="domain" description="Phage conserved hypothetical protein C-terminal" evidence="2">
    <location>
        <begin position="194"/>
        <end position="265"/>
    </location>
</feature>
<dbReference type="OrthoDB" id="5675294at2"/>
<accession>A0A2A2MAL2</accession>
<gene>
    <name evidence="3" type="ORF">CJD50_17715</name>
</gene>
<proteinExistence type="predicted"/>
<feature type="compositionally biased region" description="Basic and acidic residues" evidence="1">
    <location>
        <begin position="317"/>
        <end position="331"/>
    </location>
</feature>
<evidence type="ECO:0000313" key="3">
    <source>
        <dbReference type="EMBL" id="PAV95274.1"/>
    </source>
</evidence>
<sequence length="343" mass="38288">MSRIFDVVQSLSGQKNAIVIPRPYVRFFAGDQQALVLGALLNQIVFWSGVDSSCEDGWFYKSHKEMGEDLETLSEDQVGRLVKKLCTKYLPGIIETKNQKVNGTPTAHYRIDGDALIAKIFPPELDSAKVRNGKRESAESKPQNRGMETAEVQNGNRESAESFLYTDQDIQIIKPSCQPAADPAAVMTKQATQVLEHLRTKTGSRFQNCKSSLKNIRARLRDGFTPDELVLVIDFSVVRWGANPDFSSNLNPTTLFRPTKFPSYLSSATNWDKAGRLPRSQWSMQAQAKPKGYVDMDFSNQDYSSVPAGFRNGYSSEKPKEPAAPVDRSELPRWLVERTGGAV</sequence>
<dbReference type="Pfam" id="PF09524">
    <property type="entry name" value="Phg_2220_C"/>
    <property type="match status" value="1"/>
</dbReference>
<dbReference type="RefSeq" id="WP_095661677.1">
    <property type="nucleotide sequence ID" value="NZ_NQMS01000008.1"/>
</dbReference>
<comment type="caution">
    <text evidence="3">The sequence shown here is derived from an EMBL/GenBank/DDBJ whole genome shotgun (WGS) entry which is preliminary data.</text>
</comment>
<protein>
    <recommendedName>
        <fullName evidence="2">Phage conserved hypothetical protein C-terminal domain-containing protein</fullName>
    </recommendedName>
</protein>